<dbReference type="Gene3D" id="2.30.230.10">
    <property type="entry name" value="Lipovitellin, beta-sheet shell regions, chain A"/>
    <property type="match status" value="1"/>
</dbReference>
<keyword evidence="6" id="KW-1133">Transmembrane helix</keyword>
<comment type="subcellular location">
    <subcellularLocation>
        <location evidence="1">Endoplasmic reticulum</location>
    </subcellularLocation>
</comment>
<keyword evidence="6" id="KW-0812">Transmembrane</keyword>
<reference evidence="8 9" key="1">
    <citation type="submission" date="2015-12" db="EMBL/GenBank/DDBJ databases">
        <title>The genome of Folsomia candida.</title>
        <authorList>
            <person name="Faddeeva A."/>
            <person name="Derks M.F."/>
            <person name="Anvar Y."/>
            <person name="Smit S."/>
            <person name="Van Straalen N."/>
            <person name="Roelofs D."/>
        </authorList>
    </citation>
    <scope>NUCLEOTIDE SEQUENCE [LARGE SCALE GENOMIC DNA]</scope>
    <source>
        <strain evidence="8 9">VU population</strain>
        <tissue evidence="8">Whole body</tissue>
    </source>
</reference>
<dbReference type="EMBL" id="LNIX01000007">
    <property type="protein sequence ID" value="OXA51686.1"/>
    <property type="molecule type" value="Genomic_DNA"/>
</dbReference>
<dbReference type="SUPFAM" id="SSF48431">
    <property type="entry name" value="Lipovitellin-phosvitin complex, superhelical domain"/>
    <property type="match status" value="1"/>
</dbReference>
<dbReference type="GO" id="GO:0016323">
    <property type="term" value="C:basolateral plasma membrane"/>
    <property type="evidence" value="ECO:0007669"/>
    <property type="project" value="TreeGrafter"/>
</dbReference>
<dbReference type="AlphaFoldDB" id="A0A226E598"/>
<keyword evidence="6" id="KW-0472">Membrane</keyword>
<dbReference type="InterPro" id="IPR015819">
    <property type="entry name" value="Lipid_transp_b-sht_shell"/>
</dbReference>
<dbReference type="PANTHER" id="PTHR13024:SF0">
    <property type="entry name" value="MICROSOMAL TRIACYLGLYCEROL TRANSFER PROTEIN"/>
    <property type="match status" value="1"/>
</dbReference>
<dbReference type="Gene3D" id="1.25.10.20">
    <property type="entry name" value="Vitellinogen, superhelical"/>
    <property type="match status" value="1"/>
</dbReference>
<dbReference type="GO" id="GO:0005794">
    <property type="term" value="C:Golgi apparatus"/>
    <property type="evidence" value="ECO:0007669"/>
    <property type="project" value="TreeGrafter"/>
</dbReference>
<dbReference type="InterPro" id="IPR045811">
    <property type="entry name" value="MTP_lip-bd"/>
</dbReference>
<dbReference type="STRING" id="158441.A0A226E598"/>
<gene>
    <name evidence="8" type="ORF">Fcan01_13891</name>
</gene>
<dbReference type="Proteomes" id="UP000198287">
    <property type="component" value="Unassembled WGS sequence"/>
</dbReference>
<dbReference type="InterPro" id="IPR039988">
    <property type="entry name" value="MTTP"/>
</dbReference>
<dbReference type="PANTHER" id="PTHR13024">
    <property type="entry name" value="MICROSOMAL TRIGLYCERIDE TRANSFER PROTEIN, LARGE SUBUNIT"/>
    <property type="match status" value="1"/>
</dbReference>
<keyword evidence="4" id="KW-0256">Endoplasmic reticulum</keyword>
<feature type="domain" description="Vitellogenin" evidence="7">
    <location>
        <begin position="42"/>
        <end position="681"/>
    </location>
</feature>
<dbReference type="OMA" id="HVWGGSA"/>
<protein>
    <submittedName>
        <fullName evidence="8">Microsomal triglyceride transfer protein large subunit</fullName>
    </submittedName>
</protein>
<accession>A0A226E598</accession>
<dbReference type="SMART" id="SM00638">
    <property type="entry name" value="LPD_N"/>
    <property type="match status" value="1"/>
</dbReference>
<evidence type="ECO:0000256" key="3">
    <source>
        <dbReference type="ARBA" id="ARBA00022729"/>
    </source>
</evidence>
<evidence type="ECO:0000313" key="8">
    <source>
        <dbReference type="EMBL" id="OXA51686.1"/>
    </source>
</evidence>
<evidence type="ECO:0000259" key="7">
    <source>
        <dbReference type="PROSITE" id="PS51211"/>
    </source>
</evidence>
<evidence type="ECO:0000256" key="4">
    <source>
        <dbReference type="ARBA" id="ARBA00022824"/>
    </source>
</evidence>
<dbReference type="PROSITE" id="PS51211">
    <property type="entry name" value="VITELLOGENIN"/>
    <property type="match status" value="1"/>
</dbReference>
<dbReference type="InterPro" id="IPR015816">
    <property type="entry name" value="Vitellinogen_b-sht_N"/>
</dbReference>
<dbReference type="GO" id="GO:0008289">
    <property type="term" value="F:lipid binding"/>
    <property type="evidence" value="ECO:0007669"/>
    <property type="project" value="InterPro"/>
</dbReference>
<evidence type="ECO:0000256" key="5">
    <source>
        <dbReference type="PROSITE-ProRule" id="PRU00557"/>
    </source>
</evidence>
<name>A0A226E598_FOLCA</name>
<keyword evidence="3" id="KW-0732">Signal</keyword>
<organism evidence="8 9">
    <name type="scientific">Folsomia candida</name>
    <name type="common">Springtail</name>
    <dbReference type="NCBI Taxonomy" id="158441"/>
    <lineage>
        <taxon>Eukaryota</taxon>
        <taxon>Metazoa</taxon>
        <taxon>Ecdysozoa</taxon>
        <taxon>Arthropoda</taxon>
        <taxon>Hexapoda</taxon>
        <taxon>Collembola</taxon>
        <taxon>Entomobryomorpha</taxon>
        <taxon>Isotomoidea</taxon>
        <taxon>Isotomidae</taxon>
        <taxon>Proisotominae</taxon>
        <taxon>Folsomia</taxon>
    </lineage>
</organism>
<evidence type="ECO:0000313" key="9">
    <source>
        <dbReference type="Proteomes" id="UP000198287"/>
    </source>
</evidence>
<evidence type="ECO:0000256" key="2">
    <source>
        <dbReference type="ARBA" id="ARBA00022448"/>
    </source>
</evidence>
<evidence type="ECO:0000256" key="1">
    <source>
        <dbReference type="ARBA" id="ARBA00004240"/>
    </source>
</evidence>
<dbReference type="GO" id="GO:0005783">
    <property type="term" value="C:endoplasmic reticulum"/>
    <property type="evidence" value="ECO:0007669"/>
    <property type="project" value="UniProtKB-SubCell"/>
</dbReference>
<proteinExistence type="predicted"/>
<comment type="caution">
    <text evidence="8">The sequence shown here is derived from an EMBL/GenBank/DDBJ whole genome shotgun (WGS) entry which is preliminary data.</text>
</comment>
<keyword evidence="9" id="KW-1185">Reference proteome</keyword>
<dbReference type="Pfam" id="PF19444">
    <property type="entry name" value="MTP_lip_bd"/>
    <property type="match status" value="1"/>
</dbReference>
<dbReference type="OrthoDB" id="5865932at2759"/>
<dbReference type="Pfam" id="PF01347">
    <property type="entry name" value="Vitellogenin_N"/>
    <property type="match status" value="1"/>
</dbReference>
<dbReference type="GO" id="GO:0005548">
    <property type="term" value="F:phospholipid transporter activity"/>
    <property type="evidence" value="ECO:0007669"/>
    <property type="project" value="InterPro"/>
</dbReference>
<dbReference type="InterPro" id="IPR011030">
    <property type="entry name" value="Lipovitellin_superhlx_dom"/>
</dbReference>
<evidence type="ECO:0000256" key="6">
    <source>
        <dbReference type="SAM" id="Phobius"/>
    </source>
</evidence>
<dbReference type="SUPFAM" id="SSF56968">
    <property type="entry name" value="Lipovitellin-phosvitin complex, beta-sheet shell regions"/>
    <property type="match status" value="1"/>
</dbReference>
<keyword evidence="2" id="KW-0813">Transport</keyword>
<feature type="transmembrane region" description="Helical" evidence="6">
    <location>
        <begin position="12"/>
        <end position="37"/>
    </location>
</feature>
<comment type="caution">
    <text evidence="5">Lacks conserved residue(s) required for the propagation of feature annotation.</text>
</comment>
<dbReference type="GO" id="GO:0042157">
    <property type="term" value="P:lipoprotein metabolic process"/>
    <property type="evidence" value="ECO:0007669"/>
    <property type="project" value="TreeGrafter"/>
</dbReference>
<sequence>MSRILDLGVISLSMSLSFLLARFVTISFGFVLISFAASTKHYEVGNVYSYDYVVKLEMNEPAGLSDDQAPPPGSTVGYKIITKVEVKPVWQSETGGSILEILLVKPHLQIKSARSPEPEGFRDHSSNLDHAKIHPFFIHWKDGQVQETFSVKSDDVSLVNVKKGIANILQISATDEKERTETTPAGKCFIKYDITDAFHLTKTIKKGSKCDTTGLDYAFRTNNNPVLGSELESEVFSKVTMSRDSGVVEDVQVSEMHVVRVTAKKEVGATIHGSQTFKLSDTSTSSNTFKGSSVDAVVKAIEKLTGLNLVRDSLSPKWEKSPYCESATCKTTSTLSQSLAPENMATTKMASAFLQMVSKFREAKAQEIQQLLKPKSSIFPQILDVCAAAGTFETHQAVMKTLNFHLEDDITLPERYLLGLALSPSPPPEVLQDLFKLTKRSVPSEKLQESLILTTAAIAHTISEKNRITRLPQSRLFLEIEEYLVNALSSCDGETASQCSQLYLRSLKNLKSKSTVPTLFDVLTTNDQKSAIVAMKSLHAMPDSYIDPKYRPLLIKIVLQLGKKYDSSVRTLALDLILRNHLTKLELREVVSFLLDKVSDKQHAEVATFMWNRVAEFAEMNPSLGIYFSEAIKELNLQTYHHLSPRGLSTAFNRYFTSTRSGNSSFSNAIEMSGKILKRSLFDVFVRSENNAVQLLSLGIFADGLASFASDDNEPLSPEEEEVDATAGMELTLMEVQTRPLVFFVGKGELMGLVWSGAGSERTSAIQGNVLLQDDKKVIPLFNGLVAEVNILGGLSFDLAGQVQISLWHRTANSLVENKAGLVLQSVVRADTSFVKSRVDYTIATEAALHFTSDINFYQGVIMCLKLTQPEFKIRQNIHKTERIPGSKHKLRKAKYKTIPVPGLTYALNKKNSELCGVMYKDKEEL</sequence>
<dbReference type="InterPro" id="IPR001747">
    <property type="entry name" value="Vitellogenin_N"/>
</dbReference>